<dbReference type="PANTHER" id="PTHR37042:SF4">
    <property type="entry name" value="OUTER MEMBRANE PROTEIN RV1973"/>
    <property type="match status" value="1"/>
</dbReference>
<evidence type="ECO:0000256" key="4">
    <source>
        <dbReference type="SAM" id="Phobius"/>
    </source>
</evidence>
<comment type="subcellular location">
    <subcellularLocation>
        <location evidence="1">Membrane</location>
    </subcellularLocation>
</comment>
<proteinExistence type="predicted"/>
<evidence type="ECO:0008006" key="7">
    <source>
        <dbReference type="Google" id="ProtNLM"/>
    </source>
</evidence>
<dbReference type="Proteomes" id="UP000008363">
    <property type="component" value="Unassembled WGS sequence"/>
</dbReference>
<protein>
    <recommendedName>
        <fullName evidence="7">Twin-arginine translocation pathway signal</fullName>
    </recommendedName>
</protein>
<dbReference type="EMBL" id="BAHC01000068">
    <property type="protein sequence ID" value="GAB89620.1"/>
    <property type="molecule type" value="Genomic_DNA"/>
</dbReference>
<feature type="compositionally biased region" description="Acidic residues" evidence="3">
    <location>
        <begin position="1"/>
        <end position="14"/>
    </location>
</feature>
<organism evidence="5 6">
    <name type="scientific">Gordonia rhizosphera NBRC 16068</name>
    <dbReference type="NCBI Taxonomy" id="1108045"/>
    <lineage>
        <taxon>Bacteria</taxon>
        <taxon>Bacillati</taxon>
        <taxon>Actinomycetota</taxon>
        <taxon>Actinomycetes</taxon>
        <taxon>Mycobacteriales</taxon>
        <taxon>Gordoniaceae</taxon>
        <taxon>Gordonia</taxon>
    </lineage>
</organism>
<keyword evidence="4" id="KW-0812">Transmembrane</keyword>
<gene>
    <name evidence="5" type="ORF">GORHZ_068_00310</name>
</gene>
<evidence type="ECO:0000256" key="1">
    <source>
        <dbReference type="ARBA" id="ARBA00004370"/>
    </source>
</evidence>
<dbReference type="AlphaFoldDB" id="K6VRR8"/>
<comment type="caution">
    <text evidence="5">The sequence shown here is derived from an EMBL/GenBank/DDBJ whole genome shotgun (WGS) entry which is preliminary data.</text>
</comment>
<dbReference type="eggNOG" id="COG0484">
    <property type="taxonomic scope" value="Bacteria"/>
</dbReference>
<keyword evidence="2 4" id="KW-0472">Membrane</keyword>
<dbReference type="RefSeq" id="WP_006331735.1">
    <property type="nucleotide sequence ID" value="NZ_BAHC01000068.1"/>
</dbReference>
<dbReference type="STRING" id="1108045.GORHZ_068_00310"/>
<keyword evidence="6" id="KW-1185">Reference proteome</keyword>
<evidence type="ECO:0000256" key="3">
    <source>
        <dbReference type="SAM" id="MobiDB-lite"/>
    </source>
</evidence>
<accession>K6VRR8</accession>
<reference evidence="5 6" key="1">
    <citation type="submission" date="2012-08" db="EMBL/GenBank/DDBJ databases">
        <title>Whole genome shotgun sequence of Gordonia rhizosphera NBRC 16068.</title>
        <authorList>
            <person name="Takarada H."/>
            <person name="Isaki S."/>
            <person name="Hosoyama A."/>
            <person name="Tsuchikane K."/>
            <person name="Katsumata H."/>
            <person name="Baba S."/>
            <person name="Ohji S."/>
            <person name="Yamazaki S."/>
            <person name="Fujita N."/>
        </authorList>
    </citation>
    <scope>NUCLEOTIDE SEQUENCE [LARGE SCALE GENOMIC DNA]</scope>
    <source>
        <strain evidence="5 6">NBRC 16068</strain>
    </source>
</reference>
<evidence type="ECO:0000256" key="2">
    <source>
        <dbReference type="ARBA" id="ARBA00023136"/>
    </source>
</evidence>
<sequence>MTAIDTTEEVDTTSEDVTTAENVADTEKSPSALRRRLSATRRALSSDRLRGRTLPVVAAVLMVAALTAAVTAYFTVYRDDRAIGTDDGREVVSAANDGTVAILSYSPASLDSDFAKAKSHLTGQFLSYYEEFTAKVVKPAAIDNGITTKATVVRSAVSKLEPDNAEVLAFVNQTTTSKTKPDPEQTSSSVRVSLQRVDGTWLISSFDPV</sequence>
<feature type="transmembrane region" description="Helical" evidence="4">
    <location>
        <begin position="54"/>
        <end position="76"/>
    </location>
</feature>
<keyword evidence="4" id="KW-1133">Transmembrane helix</keyword>
<dbReference type="OrthoDB" id="4377118at2"/>
<evidence type="ECO:0000313" key="6">
    <source>
        <dbReference type="Proteomes" id="UP000008363"/>
    </source>
</evidence>
<dbReference type="GO" id="GO:0016020">
    <property type="term" value="C:membrane"/>
    <property type="evidence" value="ECO:0007669"/>
    <property type="project" value="UniProtKB-SubCell"/>
</dbReference>
<name>K6VRR8_9ACTN</name>
<evidence type="ECO:0000313" key="5">
    <source>
        <dbReference type="EMBL" id="GAB89620.1"/>
    </source>
</evidence>
<feature type="region of interest" description="Disordered" evidence="3">
    <location>
        <begin position="1"/>
        <end position="32"/>
    </location>
</feature>
<dbReference type="PANTHER" id="PTHR37042">
    <property type="entry name" value="OUTER MEMBRANE PROTEIN RV1973"/>
    <property type="match status" value="1"/>
</dbReference>